<keyword evidence="6" id="KW-1185">Reference proteome</keyword>
<name>A0A0R3W2L2_TAEAS</name>
<keyword evidence="3" id="KW-0106">Calcium</keyword>
<dbReference type="PROSITE" id="PS00018">
    <property type="entry name" value="EF_HAND_1"/>
    <property type="match status" value="3"/>
</dbReference>
<dbReference type="GO" id="GO:0005509">
    <property type="term" value="F:calcium ion binding"/>
    <property type="evidence" value="ECO:0007669"/>
    <property type="project" value="InterPro"/>
</dbReference>
<dbReference type="InterPro" id="IPR002048">
    <property type="entry name" value="EF_hand_dom"/>
</dbReference>
<dbReference type="InterPro" id="IPR051581">
    <property type="entry name" value="Ca-bind"/>
</dbReference>
<organism evidence="7">
    <name type="scientific">Taenia asiatica</name>
    <name type="common">Asian tapeworm</name>
    <dbReference type="NCBI Taxonomy" id="60517"/>
    <lineage>
        <taxon>Eukaryota</taxon>
        <taxon>Metazoa</taxon>
        <taxon>Spiralia</taxon>
        <taxon>Lophotrochozoa</taxon>
        <taxon>Platyhelminthes</taxon>
        <taxon>Cestoda</taxon>
        <taxon>Eucestoda</taxon>
        <taxon>Cyclophyllidea</taxon>
        <taxon>Taeniidae</taxon>
        <taxon>Taenia</taxon>
    </lineage>
</organism>
<feature type="domain" description="EF-hand" evidence="4">
    <location>
        <begin position="114"/>
        <end position="147"/>
    </location>
</feature>
<proteinExistence type="predicted"/>
<evidence type="ECO:0000313" key="6">
    <source>
        <dbReference type="Proteomes" id="UP000282613"/>
    </source>
</evidence>
<reference evidence="5 6" key="2">
    <citation type="submission" date="2018-11" db="EMBL/GenBank/DDBJ databases">
        <authorList>
            <consortium name="Pathogen Informatics"/>
        </authorList>
    </citation>
    <scope>NUCLEOTIDE SEQUENCE [LARGE SCALE GENOMIC DNA]</scope>
</reference>
<keyword evidence="2" id="KW-0677">Repeat</keyword>
<evidence type="ECO:0000256" key="3">
    <source>
        <dbReference type="ARBA" id="ARBA00022837"/>
    </source>
</evidence>
<dbReference type="OrthoDB" id="26525at2759"/>
<dbReference type="SUPFAM" id="SSF47473">
    <property type="entry name" value="EF-hand"/>
    <property type="match status" value="1"/>
</dbReference>
<keyword evidence="1" id="KW-0479">Metal-binding</keyword>
<evidence type="ECO:0000313" key="5">
    <source>
        <dbReference type="EMBL" id="VDK32833.1"/>
    </source>
</evidence>
<feature type="domain" description="EF-hand" evidence="4">
    <location>
        <begin position="78"/>
        <end position="113"/>
    </location>
</feature>
<accession>A0A0R3W2L2</accession>
<dbReference type="PROSITE" id="PS50222">
    <property type="entry name" value="EF_HAND_2"/>
    <property type="match status" value="3"/>
</dbReference>
<dbReference type="SMART" id="SM00054">
    <property type="entry name" value="EFh"/>
    <property type="match status" value="4"/>
</dbReference>
<dbReference type="STRING" id="60517.A0A0R3W2L2"/>
<dbReference type="Proteomes" id="UP000282613">
    <property type="component" value="Unassembled WGS sequence"/>
</dbReference>
<dbReference type="EMBL" id="UYRS01018327">
    <property type="protein sequence ID" value="VDK32833.1"/>
    <property type="molecule type" value="Genomic_DNA"/>
</dbReference>
<dbReference type="InterPro" id="IPR018247">
    <property type="entry name" value="EF_Hand_1_Ca_BS"/>
</dbReference>
<dbReference type="InterPro" id="IPR011992">
    <property type="entry name" value="EF-hand-dom_pair"/>
</dbReference>
<gene>
    <name evidence="5" type="ORF">TASK_LOCUS4075</name>
</gene>
<dbReference type="Gene3D" id="1.10.238.10">
    <property type="entry name" value="EF-hand"/>
    <property type="match status" value="2"/>
</dbReference>
<reference evidence="7" key="1">
    <citation type="submission" date="2017-02" db="UniProtKB">
        <authorList>
            <consortium name="WormBaseParasite"/>
        </authorList>
    </citation>
    <scope>IDENTIFICATION</scope>
</reference>
<evidence type="ECO:0000313" key="7">
    <source>
        <dbReference type="WBParaSite" id="TASK_0000407401-mRNA-1"/>
    </source>
</evidence>
<evidence type="ECO:0000256" key="1">
    <source>
        <dbReference type="ARBA" id="ARBA00022723"/>
    </source>
</evidence>
<evidence type="ECO:0000256" key="2">
    <source>
        <dbReference type="ARBA" id="ARBA00022737"/>
    </source>
</evidence>
<protein>
    <submittedName>
        <fullName evidence="7">Calcium-binding protein</fullName>
    </submittedName>
</protein>
<evidence type="ECO:0000259" key="4">
    <source>
        <dbReference type="PROSITE" id="PS50222"/>
    </source>
</evidence>
<dbReference type="PANTHER" id="PTHR34524:SF6">
    <property type="entry name" value="CALCYPHOSINE LIKE"/>
    <property type="match status" value="1"/>
</dbReference>
<dbReference type="Pfam" id="PF13499">
    <property type="entry name" value="EF-hand_7"/>
    <property type="match status" value="2"/>
</dbReference>
<feature type="domain" description="EF-hand" evidence="4">
    <location>
        <begin position="41"/>
        <end position="76"/>
    </location>
</feature>
<dbReference type="WBParaSite" id="TASK_0000407401-mRNA-1">
    <property type="protein sequence ID" value="TASK_0000407401-mRNA-1"/>
    <property type="gene ID" value="TASK_0000407401"/>
</dbReference>
<dbReference type="AlphaFoldDB" id="A0A0R3W2L2"/>
<sequence length="147" mass="16566">MRGYTADEKRKLLAKFHSMDSDNNGELSKDEILQCLKESKLPKEKLSEFLDLFDADGDGRVTLDEYERALGLKEVPETTIDDWRQTFAEMDVDKSGFLTVSEIHEGLLKIGVNITEADISEFIKTVDDNGDGVLTVDEFTALMRLNA</sequence>
<dbReference type="PANTHER" id="PTHR34524">
    <property type="entry name" value="CALCYPHOSIN"/>
    <property type="match status" value="1"/>
</dbReference>